<dbReference type="GO" id="GO:0045277">
    <property type="term" value="C:respiratory chain complex IV"/>
    <property type="evidence" value="ECO:0007669"/>
    <property type="project" value="InterPro"/>
</dbReference>
<comment type="subcellular location">
    <subcellularLocation>
        <location evidence="1">Mitochondrion inner membrane</location>
        <topology evidence="1">Peripheral membrane protein</topology>
        <orientation evidence="1">Matrix side</orientation>
    </subcellularLocation>
</comment>
<evidence type="ECO:0000256" key="2">
    <source>
        <dbReference type="ARBA" id="ARBA00010292"/>
    </source>
</evidence>
<keyword evidence="7" id="KW-0496">Mitochondrion</keyword>
<evidence type="ECO:0000256" key="11">
    <source>
        <dbReference type="PIRSR" id="PIRSR602124-2"/>
    </source>
</evidence>
<evidence type="ECO:0000256" key="6">
    <source>
        <dbReference type="ARBA" id="ARBA00022946"/>
    </source>
</evidence>
<dbReference type="Pfam" id="PF01215">
    <property type="entry name" value="COX5B"/>
    <property type="match status" value="1"/>
</dbReference>
<name>A0A177TPJ0_9BASI</name>
<feature type="binding site" evidence="11">
    <location>
        <position position="118"/>
    </location>
    <ligand>
        <name>Zn(2+)</name>
        <dbReference type="ChEBI" id="CHEBI:29105"/>
    </ligand>
</feature>
<comment type="similarity">
    <text evidence="2">Belongs to the cytochrome c oxidase subunit 5B family.</text>
</comment>
<dbReference type="SUPFAM" id="SSF57802">
    <property type="entry name" value="Rubredoxin-like"/>
    <property type="match status" value="1"/>
</dbReference>
<protein>
    <recommendedName>
        <fullName evidence="10">Cytochrome c oxidase subunit 4, mitochondrial</fullName>
    </recommendedName>
    <alternativeName>
        <fullName evidence="9">Cytochrome c oxidase polypeptide IV</fullName>
    </alternativeName>
</protein>
<evidence type="ECO:0000313" key="13">
    <source>
        <dbReference type="Proteomes" id="UP000077521"/>
    </source>
</evidence>
<dbReference type="FunFam" id="2.60.11.10:FF:000003">
    <property type="entry name" value="Cytochrome c oxidase subunit IV"/>
    <property type="match status" value="1"/>
</dbReference>
<evidence type="ECO:0000256" key="4">
    <source>
        <dbReference type="ARBA" id="ARBA00022792"/>
    </source>
</evidence>
<dbReference type="GO" id="GO:0005743">
    <property type="term" value="C:mitochondrial inner membrane"/>
    <property type="evidence" value="ECO:0007669"/>
    <property type="project" value="UniProtKB-SubCell"/>
</dbReference>
<proteinExistence type="inferred from homology"/>
<dbReference type="CDD" id="cd00924">
    <property type="entry name" value="Cyt_c_Oxidase_Vb"/>
    <property type="match status" value="1"/>
</dbReference>
<comment type="caution">
    <text evidence="12">The sequence shown here is derived from an EMBL/GenBank/DDBJ whole genome shotgun (WGS) entry which is preliminary data.</text>
</comment>
<evidence type="ECO:0000313" key="12">
    <source>
        <dbReference type="EMBL" id="KAE8246627.1"/>
    </source>
</evidence>
<evidence type="ECO:0000256" key="7">
    <source>
        <dbReference type="ARBA" id="ARBA00023128"/>
    </source>
</evidence>
<keyword evidence="5 11" id="KW-0862">Zinc</keyword>
<accession>A0A177TPJ0</accession>
<dbReference type="GO" id="GO:0006123">
    <property type="term" value="P:mitochondrial electron transport, cytochrome c to oxygen"/>
    <property type="evidence" value="ECO:0007669"/>
    <property type="project" value="InterPro"/>
</dbReference>
<dbReference type="Gene3D" id="2.60.11.10">
    <property type="entry name" value="Cytochrome c oxidase, subunit Vb"/>
    <property type="match status" value="1"/>
</dbReference>
<keyword evidence="3 11" id="KW-0479">Metal-binding</keyword>
<feature type="binding site" evidence="11">
    <location>
        <position position="142"/>
    </location>
    <ligand>
        <name>Zn(2+)</name>
        <dbReference type="ChEBI" id="CHEBI:29105"/>
    </ligand>
</feature>
<organism evidence="12 13">
    <name type="scientific">Tilletia indica</name>
    <dbReference type="NCBI Taxonomy" id="43049"/>
    <lineage>
        <taxon>Eukaryota</taxon>
        <taxon>Fungi</taxon>
        <taxon>Dikarya</taxon>
        <taxon>Basidiomycota</taxon>
        <taxon>Ustilaginomycotina</taxon>
        <taxon>Exobasidiomycetes</taxon>
        <taxon>Tilletiales</taxon>
        <taxon>Tilletiaceae</taxon>
        <taxon>Tilletia</taxon>
    </lineage>
</organism>
<reference evidence="12" key="2">
    <citation type="journal article" date="2019" name="IMA Fungus">
        <title>Genome sequencing and comparison of five Tilletia species to identify candidate genes for the detection of regulated species infecting wheat.</title>
        <authorList>
            <person name="Nguyen H.D.T."/>
            <person name="Sultana T."/>
            <person name="Kesanakurti P."/>
            <person name="Hambleton S."/>
        </authorList>
    </citation>
    <scope>NUCLEOTIDE SEQUENCE</scope>
    <source>
        <strain evidence="12">DAOMC 236416</strain>
    </source>
</reference>
<dbReference type="InterPro" id="IPR002124">
    <property type="entry name" value="Cyt_c_oxidase_su5b"/>
</dbReference>
<dbReference type="PROSITE" id="PS51359">
    <property type="entry name" value="COX5B_2"/>
    <property type="match status" value="1"/>
</dbReference>
<keyword evidence="4" id="KW-0999">Mitochondrion inner membrane</keyword>
<feature type="binding site" evidence="11">
    <location>
        <position position="126"/>
    </location>
    <ligand>
        <name>Zn(2+)</name>
        <dbReference type="ChEBI" id="CHEBI:29105"/>
    </ligand>
</feature>
<evidence type="ECO:0000256" key="3">
    <source>
        <dbReference type="ARBA" id="ARBA00022723"/>
    </source>
</evidence>
<evidence type="ECO:0000256" key="5">
    <source>
        <dbReference type="ARBA" id="ARBA00022833"/>
    </source>
</evidence>
<dbReference type="PANTHER" id="PTHR10122:SF0">
    <property type="entry name" value="CYTOCHROME C OXIDASE SUBUNIT 5B, ISOFORM A-RELATED"/>
    <property type="match status" value="1"/>
</dbReference>
<dbReference type="InterPro" id="IPR036972">
    <property type="entry name" value="Cyt_c_oxidase_su5b_sf"/>
</dbReference>
<feature type="binding site" evidence="11">
    <location>
        <position position="145"/>
    </location>
    <ligand>
        <name>Zn(2+)</name>
        <dbReference type="ChEBI" id="CHEBI:29105"/>
    </ligand>
</feature>
<sequence>MIARQLASLALRQPALAARAAVPRTAAAAAPSFTAVRALSSSAAMRSAAPPVITGEGSQDGEVPTDEAQATGLERFELLGRLDGVDVFGLKPLDASRVGTMKDPIKVQSLHPTRIIGCTGSPAGAHDTIWLHLNTELKHHRCPECGSVYTLDFIGDEEDDHHH</sequence>
<evidence type="ECO:0000256" key="1">
    <source>
        <dbReference type="ARBA" id="ARBA00004443"/>
    </source>
</evidence>
<dbReference type="Proteomes" id="UP000077521">
    <property type="component" value="Unassembled WGS sequence"/>
</dbReference>
<dbReference type="EMBL" id="LWDF02000467">
    <property type="protein sequence ID" value="KAE8246627.1"/>
    <property type="molecule type" value="Genomic_DNA"/>
</dbReference>
<evidence type="ECO:0000256" key="8">
    <source>
        <dbReference type="ARBA" id="ARBA00023136"/>
    </source>
</evidence>
<evidence type="ECO:0000256" key="10">
    <source>
        <dbReference type="ARBA" id="ARBA00070613"/>
    </source>
</evidence>
<keyword evidence="13" id="KW-1185">Reference proteome</keyword>
<gene>
    <name evidence="12" type="ORF">A4X13_0g5704</name>
</gene>
<dbReference type="AlphaFoldDB" id="A0A177TPJ0"/>
<keyword evidence="8" id="KW-0472">Membrane</keyword>
<dbReference type="GO" id="GO:0046872">
    <property type="term" value="F:metal ion binding"/>
    <property type="evidence" value="ECO:0007669"/>
    <property type="project" value="UniProtKB-KW"/>
</dbReference>
<keyword evidence="6" id="KW-0809">Transit peptide</keyword>
<evidence type="ECO:0000256" key="9">
    <source>
        <dbReference type="ARBA" id="ARBA00031366"/>
    </source>
</evidence>
<dbReference type="PANTHER" id="PTHR10122">
    <property type="entry name" value="CYTOCHROME C OXIDASE SUBUNIT 5B, MITOCHONDRIAL"/>
    <property type="match status" value="1"/>
</dbReference>
<reference evidence="12" key="1">
    <citation type="submission" date="2016-04" db="EMBL/GenBank/DDBJ databases">
        <authorList>
            <person name="Nguyen H.D."/>
            <person name="Samba Siva P."/>
            <person name="Cullis J."/>
            <person name="Levesque C.A."/>
            <person name="Hambleton S."/>
        </authorList>
    </citation>
    <scope>NUCLEOTIDE SEQUENCE</scope>
    <source>
        <strain evidence="12">DAOMC 236416</strain>
    </source>
</reference>